<sequence>MNFLEKFTRPHHFTHQTSQQTEAIQTKLKNSLNITNEVLSRLSPNTQIQAYEGEVSEKGFIITRQDKRKYNTFPVAQGVIKETTDGSEVVGTITHTTTFKRIFSASLSLSIISILFVILSTLTSIGEKFISITLILGSCCFLIFLLYYFTSKSSIKNIKKHIIEVIERQEQ</sequence>
<protein>
    <submittedName>
        <fullName evidence="2">Uncharacterized protein</fullName>
    </submittedName>
</protein>
<organism evidence="2 3">
    <name type="scientific">Bernardetia litoralis (strain ATCC 23117 / DSM 6794 / NBRC 15988 / NCIMB 1366 / Fx l1 / Sio-4)</name>
    <name type="common">Flexibacter litoralis</name>
    <dbReference type="NCBI Taxonomy" id="880071"/>
    <lineage>
        <taxon>Bacteria</taxon>
        <taxon>Pseudomonadati</taxon>
        <taxon>Bacteroidota</taxon>
        <taxon>Cytophagia</taxon>
        <taxon>Cytophagales</taxon>
        <taxon>Bernardetiaceae</taxon>
        <taxon>Bernardetia</taxon>
    </lineage>
</organism>
<accession>I4AII2</accession>
<keyword evidence="1" id="KW-1133">Transmembrane helix</keyword>
<dbReference type="EMBL" id="CP003345">
    <property type="protein sequence ID" value="AFM03767.1"/>
    <property type="molecule type" value="Genomic_DNA"/>
</dbReference>
<dbReference type="HOGENOM" id="CLU_1560688_0_0_10"/>
<keyword evidence="1" id="KW-0472">Membrane</keyword>
<evidence type="ECO:0000313" key="3">
    <source>
        <dbReference type="Proteomes" id="UP000006054"/>
    </source>
</evidence>
<dbReference type="KEGG" id="fli:Fleli_1335"/>
<evidence type="ECO:0000256" key="1">
    <source>
        <dbReference type="SAM" id="Phobius"/>
    </source>
</evidence>
<dbReference type="Proteomes" id="UP000006054">
    <property type="component" value="Chromosome"/>
</dbReference>
<dbReference type="AlphaFoldDB" id="I4AII2"/>
<name>I4AII2_BERLS</name>
<feature type="transmembrane region" description="Helical" evidence="1">
    <location>
        <begin position="102"/>
        <end position="123"/>
    </location>
</feature>
<feature type="transmembrane region" description="Helical" evidence="1">
    <location>
        <begin position="129"/>
        <end position="150"/>
    </location>
</feature>
<dbReference type="RefSeq" id="WP_014797224.1">
    <property type="nucleotide sequence ID" value="NC_018018.1"/>
</dbReference>
<evidence type="ECO:0000313" key="2">
    <source>
        <dbReference type="EMBL" id="AFM03767.1"/>
    </source>
</evidence>
<proteinExistence type="predicted"/>
<dbReference type="STRING" id="880071.Fleli_1335"/>
<gene>
    <name evidence="2" type="ordered locus">Fleli_1335</name>
</gene>
<reference evidence="3" key="1">
    <citation type="submission" date="2012-06" db="EMBL/GenBank/DDBJ databases">
        <title>The complete genome of Flexibacter litoralis DSM 6794.</title>
        <authorList>
            <person name="Lucas S."/>
            <person name="Copeland A."/>
            <person name="Lapidus A."/>
            <person name="Glavina del Rio T."/>
            <person name="Dalin E."/>
            <person name="Tice H."/>
            <person name="Bruce D."/>
            <person name="Goodwin L."/>
            <person name="Pitluck S."/>
            <person name="Peters L."/>
            <person name="Ovchinnikova G."/>
            <person name="Lu M."/>
            <person name="Kyrpides N."/>
            <person name="Mavromatis K."/>
            <person name="Ivanova N."/>
            <person name="Brettin T."/>
            <person name="Detter J.C."/>
            <person name="Han C."/>
            <person name="Larimer F."/>
            <person name="Land M."/>
            <person name="Hauser L."/>
            <person name="Markowitz V."/>
            <person name="Cheng J.-F."/>
            <person name="Hugenholtz P."/>
            <person name="Woyke T."/>
            <person name="Wu D."/>
            <person name="Spring S."/>
            <person name="Lang E."/>
            <person name="Kopitz M."/>
            <person name="Brambilla E."/>
            <person name="Klenk H.-P."/>
            <person name="Eisen J.A."/>
        </authorList>
    </citation>
    <scope>NUCLEOTIDE SEQUENCE [LARGE SCALE GENOMIC DNA]</scope>
    <source>
        <strain evidence="3">ATCC 23117 / DSM 6794 / NBRC 15988 / NCIMB 1366 / Sio-4</strain>
    </source>
</reference>
<keyword evidence="3" id="KW-1185">Reference proteome</keyword>
<keyword evidence="1" id="KW-0812">Transmembrane</keyword>